<dbReference type="InterPro" id="IPR018488">
    <property type="entry name" value="cNMP-bd_CS"/>
</dbReference>
<dbReference type="Proteomes" id="UP000663181">
    <property type="component" value="Chromosome"/>
</dbReference>
<organism evidence="3 4">
    <name type="scientific">Dyella caseinilytica</name>
    <dbReference type="NCBI Taxonomy" id="1849581"/>
    <lineage>
        <taxon>Bacteria</taxon>
        <taxon>Pseudomonadati</taxon>
        <taxon>Pseudomonadota</taxon>
        <taxon>Gammaproteobacteria</taxon>
        <taxon>Lysobacterales</taxon>
        <taxon>Rhodanobacteraceae</taxon>
        <taxon>Dyella</taxon>
    </lineage>
</organism>
<evidence type="ECO:0000259" key="2">
    <source>
        <dbReference type="PROSITE" id="PS50042"/>
    </source>
</evidence>
<dbReference type="PROSITE" id="PS00889">
    <property type="entry name" value="CNMP_BINDING_2"/>
    <property type="match status" value="1"/>
</dbReference>
<evidence type="ECO:0000313" key="4">
    <source>
        <dbReference type="Proteomes" id="UP000663181"/>
    </source>
</evidence>
<dbReference type="SUPFAM" id="SSF51206">
    <property type="entry name" value="cAMP-binding domain-like"/>
    <property type="match status" value="1"/>
</dbReference>
<keyword evidence="4" id="KW-1185">Reference proteome</keyword>
<dbReference type="Pfam" id="PF00027">
    <property type="entry name" value="cNMP_binding"/>
    <property type="match status" value="1"/>
</dbReference>
<feature type="domain" description="Cyclic nucleotide-binding" evidence="2">
    <location>
        <begin position="41"/>
        <end position="135"/>
    </location>
</feature>
<comment type="subcellular location">
    <subcellularLocation>
        <location evidence="1">Cytoplasm</location>
    </subcellularLocation>
</comment>
<dbReference type="Gene3D" id="2.60.120.10">
    <property type="entry name" value="Jelly Rolls"/>
    <property type="match status" value="1"/>
</dbReference>
<dbReference type="InterPro" id="IPR014710">
    <property type="entry name" value="RmlC-like_jellyroll"/>
</dbReference>
<proteinExistence type="predicted"/>
<evidence type="ECO:0000256" key="1">
    <source>
        <dbReference type="ARBA" id="ARBA00004496"/>
    </source>
</evidence>
<dbReference type="InterPro" id="IPR000595">
    <property type="entry name" value="cNMP-bd_dom"/>
</dbReference>
<gene>
    <name evidence="3" type="ORF">ISN74_09805</name>
</gene>
<dbReference type="RefSeq" id="WP_188799151.1">
    <property type="nucleotide sequence ID" value="NZ_BMIZ01000001.1"/>
</dbReference>
<reference evidence="3 4" key="1">
    <citation type="submission" date="2020-10" db="EMBL/GenBank/DDBJ databases">
        <title>Phylogeny of dyella-like bacteria.</title>
        <authorList>
            <person name="Fu J."/>
        </authorList>
    </citation>
    <scope>NUCLEOTIDE SEQUENCE [LARGE SCALE GENOMIC DNA]</scope>
    <source>
        <strain evidence="3 4">DHOB09</strain>
    </source>
</reference>
<dbReference type="EMBL" id="CP064030">
    <property type="protein sequence ID" value="QRN55585.1"/>
    <property type="molecule type" value="Genomic_DNA"/>
</dbReference>
<protein>
    <submittedName>
        <fullName evidence="3">Nucleotide-binding protein</fullName>
    </submittedName>
</protein>
<evidence type="ECO:0000313" key="3">
    <source>
        <dbReference type="EMBL" id="QRN55585.1"/>
    </source>
</evidence>
<sequence length="308" mass="34421">MKERFEDRNVLVDSLLSQTIVQGNTALAELLASRGELVECEAGENLIEQGASDQDVYFLLSGKLRIIINSSRLHLREPGRTVGEMSMLSPGTPRSATLNAEEICVALKLTPQAFAECLDAHPKSWRLLCRDLAQRIEQRNQYVNRSNMRPRVFIICSKEALDVAEEIRLGLSFSDMVVVLWSDDMIFPAGSYPIEALEQQVLAADFGIAVASPDDLVRARDRTEKAPRDNVIFELGFFMSQLGKNRTFLLVPKATDVKIPSDFKGITPLHYDLAEPDRELSTALGPTVTRLKKLIAERKVRSSFAQTK</sequence>
<accession>A0ABX7GYK1</accession>
<dbReference type="CDD" id="cd00038">
    <property type="entry name" value="CAP_ED"/>
    <property type="match status" value="1"/>
</dbReference>
<name>A0ABX7GYK1_9GAMM</name>
<dbReference type="SMART" id="SM00100">
    <property type="entry name" value="cNMP"/>
    <property type="match status" value="1"/>
</dbReference>
<dbReference type="PROSITE" id="PS50042">
    <property type="entry name" value="CNMP_BINDING_3"/>
    <property type="match status" value="1"/>
</dbReference>
<dbReference type="InterPro" id="IPR018490">
    <property type="entry name" value="cNMP-bd_dom_sf"/>
</dbReference>
<dbReference type="InterPro" id="IPR019302">
    <property type="entry name" value="CAP12/PCTIR_TIR_dom"/>
</dbReference>
<dbReference type="Pfam" id="PF10137">
    <property type="entry name" value="CAP12-PCTIR_TIR"/>
    <property type="match status" value="1"/>
</dbReference>